<dbReference type="EMBL" id="JADGJD010000149">
    <property type="protein sequence ID" value="KAJ3054247.1"/>
    <property type="molecule type" value="Genomic_DNA"/>
</dbReference>
<dbReference type="Gene3D" id="1.10.10.10">
    <property type="entry name" value="Winged helix-like DNA-binding domain superfamily/Winged helix DNA-binding domain"/>
    <property type="match status" value="1"/>
</dbReference>
<keyword evidence="4" id="KW-0238">DNA-binding</keyword>
<evidence type="ECO:0000313" key="12">
    <source>
        <dbReference type="Proteomes" id="UP001212841"/>
    </source>
</evidence>
<evidence type="ECO:0000259" key="10">
    <source>
        <dbReference type="SMART" id="SM00415"/>
    </source>
</evidence>
<keyword evidence="12" id="KW-1185">Reference proteome</keyword>
<evidence type="ECO:0000256" key="3">
    <source>
        <dbReference type="ARBA" id="ARBA00023015"/>
    </source>
</evidence>
<dbReference type="PANTHER" id="PTHR10015">
    <property type="entry name" value="HEAT SHOCK TRANSCRIPTION FACTOR"/>
    <property type="match status" value="1"/>
</dbReference>
<feature type="compositionally biased region" description="Gly residues" evidence="9">
    <location>
        <begin position="237"/>
        <end position="249"/>
    </location>
</feature>
<reference evidence="11" key="1">
    <citation type="submission" date="2020-05" db="EMBL/GenBank/DDBJ databases">
        <title>Phylogenomic resolution of chytrid fungi.</title>
        <authorList>
            <person name="Stajich J.E."/>
            <person name="Amses K."/>
            <person name="Simmons R."/>
            <person name="Seto K."/>
            <person name="Myers J."/>
            <person name="Bonds A."/>
            <person name="Quandt C.A."/>
            <person name="Barry K."/>
            <person name="Liu P."/>
            <person name="Grigoriev I."/>
            <person name="Longcore J.E."/>
            <person name="James T.Y."/>
        </authorList>
    </citation>
    <scope>NUCLEOTIDE SEQUENCE</scope>
    <source>
        <strain evidence="11">JEL0318</strain>
    </source>
</reference>
<feature type="compositionally biased region" description="Basic residues" evidence="9">
    <location>
        <begin position="146"/>
        <end position="159"/>
    </location>
</feature>
<comment type="caution">
    <text evidence="11">The sequence shown here is derived from an EMBL/GenBank/DDBJ whole genome shotgun (WGS) entry which is preliminary data.</text>
</comment>
<dbReference type="Proteomes" id="UP001212841">
    <property type="component" value="Unassembled WGS sequence"/>
</dbReference>
<keyword evidence="8" id="KW-0175">Coiled coil</keyword>
<proteinExistence type="inferred from homology"/>
<dbReference type="PANTHER" id="PTHR10015:SF427">
    <property type="entry name" value="HEAT SHOCK FACTOR PROTEIN"/>
    <property type="match status" value="1"/>
</dbReference>
<protein>
    <recommendedName>
        <fullName evidence="10">HSF-type DNA-binding domain-containing protein</fullName>
    </recommendedName>
</protein>
<dbReference type="Pfam" id="PF00447">
    <property type="entry name" value="HSF_DNA-bind"/>
    <property type="match status" value="1"/>
</dbReference>
<dbReference type="FunFam" id="1.10.10.10:FF:000027">
    <property type="entry name" value="Heat shock transcription factor 1"/>
    <property type="match status" value="1"/>
</dbReference>
<dbReference type="GO" id="GO:0003700">
    <property type="term" value="F:DNA-binding transcription factor activity"/>
    <property type="evidence" value="ECO:0007669"/>
    <property type="project" value="InterPro"/>
</dbReference>
<feature type="compositionally biased region" description="Gly residues" evidence="9">
    <location>
        <begin position="176"/>
        <end position="188"/>
    </location>
</feature>
<dbReference type="GO" id="GO:0005634">
    <property type="term" value="C:nucleus"/>
    <property type="evidence" value="ECO:0007669"/>
    <property type="project" value="UniProtKB-SubCell"/>
</dbReference>
<evidence type="ECO:0000256" key="5">
    <source>
        <dbReference type="ARBA" id="ARBA00023163"/>
    </source>
</evidence>
<feature type="compositionally biased region" description="Low complexity" evidence="9">
    <location>
        <begin position="337"/>
        <end position="349"/>
    </location>
</feature>
<feature type="compositionally biased region" description="Low complexity" evidence="9">
    <location>
        <begin position="356"/>
        <end position="370"/>
    </location>
</feature>
<dbReference type="SUPFAM" id="SSF46785">
    <property type="entry name" value="Winged helix' DNA-binding domain"/>
    <property type="match status" value="1"/>
</dbReference>
<evidence type="ECO:0000256" key="2">
    <source>
        <dbReference type="ARBA" id="ARBA00006403"/>
    </source>
</evidence>
<evidence type="ECO:0000256" key="6">
    <source>
        <dbReference type="ARBA" id="ARBA00023242"/>
    </source>
</evidence>
<evidence type="ECO:0000256" key="9">
    <source>
        <dbReference type="SAM" id="MobiDB-lite"/>
    </source>
</evidence>
<name>A0AAD5SMY3_9FUNG</name>
<comment type="subcellular location">
    <subcellularLocation>
        <location evidence="1">Nucleus</location>
    </subcellularLocation>
</comment>
<dbReference type="InterPro" id="IPR036390">
    <property type="entry name" value="WH_DNA-bd_sf"/>
</dbReference>
<organism evidence="11 12">
    <name type="scientific">Rhizophlyctis rosea</name>
    <dbReference type="NCBI Taxonomy" id="64517"/>
    <lineage>
        <taxon>Eukaryota</taxon>
        <taxon>Fungi</taxon>
        <taxon>Fungi incertae sedis</taxon>
        <taxon>Chytridiomycota</taxon>
        <taxon>Chytridiomycota incertae sedis</taxon>
        <taxon>Chytridiomycetes</taxon>
        <taxon>Rhizophlyctidales</taxon>
        <taxon>Rhizophlyctidaceae</taxon>
        <taxon>Rhizophlyctis</taxon>
    </lineage>
</organism>
<feature type="domain" description="HSF-type DNA-binding" evidence="10">
    <location>
        <begin position="3"/>
        <end position="112"/>
    </location>
</feature>
<dbReference type="GO" id="GO:0043565">
    <property type="term" value="F:sequence-specific DNA binding"/>
    <property type="evidence" value="ECO:0007669"/>
    <property type="project" value="InterPro"/>
</dbReference>
<keyword evidence="5" id="KW-0804">Transcription</keyword>
<feature type="compositionally biased region" description="Basic and acidic residues" evidence="9">
    <location>
        <begin position="78"/>
        <end position="94"/>
    </location>
</feature>
<comment type="similarity">
    <text evidence="2 7">Belongs to the HSF family.</text>
</comment>
<feature type="region of interest" description="Disordered" evidence="9">
    <location>
        <begin position="74"/>
        <end position="95"/>
    </location>
</feature>
<feature type="region of interest" description="Disordered" evidence="9">
    <location>
        <begin position="469"/>
        <end position="510"/>
    </location>
</feature>
<keyword evidence="3" id="KW-0805">Transcription regulation</keyword>
<feature type="coiled-coil region" evidence="8">
    <location>
        <begin position="298"/>
        <end position="332"/>
    </location>
</feature>
<evidence type="ECO:0000256" key="4">
    <source>
        <dbReference type="ARBA" id="ARBA00023125"/>
    </source>
</evidence>
<evidence type="ECO:0000256" key="7">
    <source>
        <dbReference type="RuleBase" id="RU004020"/>
    </source>
</evidence>
<dbReference type="SMART" id="SM00415">
    <property type="entry name" value="HSF"/>
    <property type="match status" value="1"/>
</dbReference>
<evidence type="ECO:0000256" key="1">
    <source>
        <dbReference type="ARBA" id="ARBA00004123"/>
    </source>
</evidence>
<accession>A0AAD5SMY3</accession>
<feature type="compositionally biased region" description="Basic and acidic residues" evidence="9">
    <location>
        <begin position="474"/>
        <end position="493"/>
    </location>
</feature>
<dbReference type="InterPro" id="IPR000232">
    <property type="entry name" value="HSF_DNA-bd"/>
</dbReference>
<evidence type="ECO:0000256" key="8">
    <source>
        <dbReference type="SAM" id="Coils"/>
    </source>
</evidence>
<feature type="compositionally biased region" description="Pro residues" evidence="9">
    <location>
        <begin position="403"/>
        <end position="418"/>
    </location>
</feature>
<feature type="region of interest" description="Disordered" evidence="9">
    <location>
        <begin position="144"/>
        <end position="251"/>
    </location>
</feature>
<dbReference type="AlphaFoldDB" id="A0AAD5SMY3"/>
<dbReference type="InterPro" id="IPR036388">
    <property type="entry name" value="WH-like_DNA-bd_sf"/>
</dbReference>
<sequence length="510" mass="55049">MVQKTTFIQKLHNILEDENYRHLICWGNMGASFLVLDSVEFSKSVLPKVFKHNNYTSFVRQLNLYGFHKKNRSYHRHTGTEADRERDSEPREFSHPLFIRSRPDLLVEIRRKATGDKDRSLTSPDLHSHHHASPYNSCHTCAAGRHDHHHSHSSSHPHSHPMDDRRYGGHPHGHGGHGFGGGRDGGPNGSDRESATSGGRSPLSPPHVSPVVNDGVDGKFGFHNRMHPQQHNNNNGNGLGHHNGNGNNNGGMHDVGAGLMGMMGLNGNGSLNNGLANGNSNGAGGMTSEMQSLMMKHLSQLQTNVLELVAELRDVRKRCDAQQAIIEELVREVKSRNNNNNSTSSSSTSGFTNPISIQTSTAQTPQQQSTDDLFFSSASTSTQNRFRTDFSSLPFSVSLSTPTPQPPQQPQQQTPPAPSTSQSSSTPLLPPPSMLASFTRGVGSGAQQQAVATTMPSIGALTGSVGGGGVFGGGKEEAGEKGTDGGNGGEERFLLPTPRGQEWGRRGLWT</sequence>
<feature type="region of interest" description="Disordered" evidence="9">
    <location>
        <begin position="394"/>
        <end position="442"/>
    </location>
</feature>
<gene>
    <name evidence="11" type="ORF">HK097_002279</name>
</gene>
<keyword evidence="6" id="KW-0539">Nucleus</keyword>
<evidence type="ECO:0000313" key="11">
    <source>
        <dbReference type="EMBL" id="KAJ3054247.1"/>
    </source>
</evidence>
<feature type="region of interest" description="Disordered" evidence="9">
    <location>
        <begin position="335"/>
        <end position="370"/>
    </location>
</feature>
<dbReference type="PRINTS" id="PR00056">
    <property type="entry name" value="HSFDOMAIN"/>
</dbReference>